<reference evidence="2 3" key="3">
    <citation type="journal article" date="2022" name="Int. J. Syst. Evol. Microbiol.">
        <title>Strains of Bradyrhizobium barranii sp. nov. associated with legumes native to Canada are symbionts of soybeans and belong to different subspecies (subsp. barranii subsp. nov. and subsp. apii subsp. nov.) and symbiovars (sv. glycinearum and sv. septentrionale).</title>
        <authorList>
            <person name="Bromfield E.S.P."/>
            <person name="Cloutier S."/>
            <person name="Wasai-Hara S."/>
            <person name="Minamisawa K."/>
        </authorList>
    </citation>
    <scope>NUCLEOTIDE SEQUENCE [LARGE SCALE GENOMIC DNA]</scope>
    <source>
        <strain evidence="2 3">323S2</strain>
    </source>
</reference>
<name>A0A7Z0TL51_9BRAD</name>
<organism evidence="1">
    <name type="scientific">Bradyrhizobium barranii subsp. barranii</name>
    <dbReference type="NCBI Taxonomy" id="2823807"/>
    <lineage>
        <taxon>Bacteria</taxon>
        <taxon>Pseudomonadati</taxon>
        <taxon>Pseudomonadota</taxon>
        <taxon>Alphaproteobacteria</taxon>
        <taxon>Hyphomicrobiales</taxon>
        <taxon>Nitrobacteraceae</taxon>
        <taxon>Bradyrhizobium</taxon>
        <taxon>Bradyrhizobium barranii</taxon>
    </lineage>
</organism>
<dbReference type="Proteomes" id="UP000564836">
    <property type="component" value="Chromosome"/>
</dbReference>
<protein>
    <submittedName>
        <fullName evidence="1">Uncharacterized protein</fullName>
    </submittedName>
</protein>
<proteinExistence type="predicted"/>
<evidence type="ECO:0000313" key="1">
    <source>
        <dbReference type="EMBL" id="NYY89868.1"/>
    </source>
</evidence>
<evidence type="ECO:0000313" key="2">
    <source>
        <dbReference type="EMBL" id="UGX94074.1"/>
    </source>
</evidence>
<evidence type="ECO:0000313" key="3">
    <source>
        <dbReference type="Proteomes" id="UP000564836"/>
    </source>
</evidence>
<sequence>MRFRQLAVTLSSLDDYSRDWLRRPRAPAAGGPDPRLLFKTAGAAQLPPPSLIADGDGEIVAQLRALSEYARIMAQEFEIWSLLNTPFPIKDRGGNTNMLTQWYGVPAERLVIGAYHIYDDFRPGEARKTEDGSFHTFVNQVFVFATGTRKGQSSLIGQIKRLLGRDGALKIPK</sequence>
<reference evidence="2 3" key="1">
    <citation type="journal article" date="2017" name="Syst. Appl. Microbiol.">
        <title>Soybeans inoculated with root zone soils of Canadian native legumes harbour diverse and novel Bradyrhizobium spp. that possess agricultural potential.</title>
        <authorList>
            <person name="Bromfield E.S.P."/>
            <person name="Cloutier S."/>
            <person name="Tambong J.T."/>
            <person name="Tran Thi T.V."/>
        </authorList>
    </citation>
    <scope>NUCLEOTIDE SEQUENCE [LARGE SCALE GENOMIC DNA]</scope>
    <source>
        <strain evidence="2 3">323S2</strain>
    </source>
</reference>
<gene>
    <name evidence="2" type="ORF">G6321_00052460</name>
    <name evidence="1" type="ORF">G6321_15980</name>
</gene>
<reference evidence="1" key="2">
    <citation type="submission" date="2020-06" db="EMBL/GenBank/DDBJ databases">
        <title>Whole Genome Sequence of Bradyrhizobium sp. Strain 323S2.</title>
        <authorList>
            <person name="Bromfield E.S.P."/>
        </authorList>
    </citation>
    <scope>NUCLEOTIDE SEQUENCE [LARGE SCALE GENOMIC DNA]</scope>
    <source>
        <strain evidence="1">323S2</strain>
    </source>
</reference>
<dbReference type="EMBL" id="JACBFH010000001">
    <property type="protein sequence ID" value="NYY89868.1"/>
    <property type="molecule type" value="Genomic_DNA"/>
</dbReference>
<accession>A0A7Z0TL51</accession>
<dbReference type="RefSeq" id="WP_166346422.1">
    <property type="nucleotide sequence ID" value="NZ_CP088280.1"/>
</dbReference>
<dbReference type="EMBL" id="CP088280">
    <property type="protein sequence ID" value="UGX94074.1"/>
    <property type="molecule type" value="Genomic_DNA"/>
</dbReference>
<dbReference type="AlphaFoldDB" id="A0A7Z0TL51"/>